<name>A0A1X7V561_AMPQE</name>
<evidence type="ECO:0000313" key="1">
    <source>
        <dbReference type="EnsemblMetazoa" id="Aqu2.1.35143_001"/>
    </source>
</evidence>
<protein>
    <submittedName>
        <fullName evidence="1">Uncharacterized protein</fullName>
    </submittedName>
</protein>
<proteinExistence type="predicted"/>
<accession>A0A1X7V561</accession>
<dbReference type="AlphaFoldDB" id="A0A1X7V561"/>
<dbReference type="InParanoid" id="A0A1X7V561"/>
<dbReference type="EnsemblMetazoa" id="Aqu2.1.35143_001">
    <property type="protein sequence ID" value="Aqu2.1.35143_001"/>
    <property type="gene ID" value="Aqu2.1.35143"/>
</dbReference>
<organism evidence="1">
    <name type="scientific">Amphimedon queenslandica</name>
    <name type="common">Sponge</name>
    <dbReference type="NCBI Taxonomy" id="400682"/>
    <lineage>
        <taxon>Eukaryota</taxon>
        <taxon>Metazoa</taxon>
        <taxon>Porifera</taxon>
        <taxon>Demospongiae</taxon>
        <taxon>Heteroscleromorpha</taxon>
        <taxon>Haplosclerida</taxon>
        <taxon>Niphatidae</taxon>
        <taxon>Amphimedon</taxon>
    </lineage>
</organism>
<reference evidence="1" key="1">
    <citation type="submission" date="2017-05" db="UniProtKB">
        <authorList>
            <consortium name="EnsemblMetazoa"/>
        </authorList>
    </citation>
    <scope>IDENTIFICATION</scope>
</reference>
<sequence>MKPLNGTVSIIAPNHFTKGDLMTETVRRLIWVDRHI</sequence>